<organism evidence="1 2">
    <name type="scientific">Streptococcus porcinus</name>
    <dbReference type="NCBI Taxonomy" id="1340"/>
    <lineage>
        <taxon>Bacteria</taxon>
        <taxon>Bacillati</taxon>
        <taxon>Bacillota</taxon>
        <taxon>Bacilli</taxon>
        <taxon>Lactobacillales</taxon>
        <taxon>Streptococcaceae</taxon>
        <taxon>Streptococcus</taxon>
    </lineage>
</organism>
<dbReference type="EMBL" id="LR594052">
    <property type="protein sequence ID" value="VTT44609.1"/>
    <property type="molecule type" value="Genomic_DNA"/>
</dbReference>
<evidence type="ECO:0000313" key="1">
    <source>
        <dbReference type="EMBL" id="VTT44609.1"/>
    </source>
</evidence>
<protein>
    <submittedName>
        <fullName evidence="1">Uncharacterized protein</fullName>
    </submittedName>
</protein>
<dbReference type="Proteomes" id="UP000306241">
    <property type="component" value="Chromosome"/>
</dbReference>
<name>A0A4V6Z7F3_STRPO</name>
<dbReference type="AlphaFoldDB" id="A0A4V6Z7F3"/>
<sequence>MYLLYMKPGKKRSGEYMEHKIIASYSSLCVELEDLLDVIELGQEDGAPDKMAATLNIVGMALKGIVSEHQYNVKMMNEHEKEF</sequence>
<reference evidence="1 2" key="1">
    <citation type="submission" date="2019-05" db="EMBL/GenBank/DDBJ databases">
        <authorList>
            <consortium name="Pathogen Informatics"/>
        </authorList>
    </citation>
    <scope>NUCLEOTIDE SEQUENCE [LARGE SCALE GENOMIC DNA]</scope>
    <source>
        <strain evidence="1 2">NCTC10924</strain>
    </source>
</reference>
<gene>
    <name evidence="1" type="ORF">NCTC10924_01179</name>
</gene>
<accession>A0A4V6Z7F3</accession>
<dbReference type="OrthoDB" id="2237208at2"/>
<evidence type="ECO:0000313" key="2">
    <source>
        <dbReference type="Proteomes" id="UP000306241"/>
    </source>
</evidence>
<dbReference type="RefSeq" id="WP_093958697.1">
    <property type="nucleotide sequence ID" value="NZ_LR594052.1"/>
</dbReference>
<proteinExistence type="predicted"/>